<organism evidence="1 2">
    <name type="scientific">Aneurinibacillus aneurinilyticus ATCC 12856</name>
    <dbReference type="NCBI Taxonomy" id="649747"/>
    <lineage>
        <taxon>Bacteria</taxon>
        <taxon>Bacillati</taxon>
        <taxon>Bacillota</taxon>
        <taxon>Bacilli</taxon>
        <taxon>Bacillales</taxon>
        <taxon>Paenibacillaceae</taxon>
        <taxon>Aneurinibacillus group</taxon>
        <taxon>Aneurinibacillus</taxon>
    </lineage>
</organism>
<accession>U1WTL4</accession>
<evidence type="ECO:0000313" key="1">
    <source>
        <dbReference type="EMBL" id="ERI05588.1"/>
    </source>
</evidence>
<proteinExistence type="predicted"/>
<keyword evidence="2" id="KW-1185">Reference proteome</keyword>
<comment type="caution">
    <text evidence="1">The sequence shown here is derived from an EMBL/GenBank/DDBJ whole genome shotgun (WGS) entry which is preliminary data.</text>
</comment>
<dbReference type="Proteomes" id="UP000016511">
    <property type="component" value="Unassembled WGS sequence"/>
</dbReference>
<dbReference type="HOGENOM" id="CLU_200205_0_0_9"/>
<dbReference type="EMBL" id="AWSJ01000351">
    <property type="protein sequence ID" value="ERI05588.1"/>
    <property type="molecule type" value="Genomic_DNA"/>
</dbReference>
<dbReference type="AlphaFoldDB" id="U1WTL4"/>
<dbReference type="STRING" id="649747.HMPREF0083_05583"/>
<dbReference type="eggNOG" id="ENOG5033MKX">
    <property type="taxonomic scope" value="Bacteria"/>
</dbReference>
<evidence type="ECO:0000313" key="2">
    <source>
        <dbReference type="Proteomes" id="UP000016511"/>
    </source>
</evidence>
<reference evidence="1 2" key="1">
    <citation type="submission" date="2013-08" db="EMBL/GenBank/DDBJ databases">
        <authorList>
            <person name="Weinstock G."/>
            <person name="Sodergren E."/>
            <person name="Wylie T."/>
            <person name="Fulton L."/>
            <person name="Fulton R."/>
            <person name="Fronick C."/>
            <person name="O'Laughlin M."/>
            <person name="Godfrey J."/>
            <person name="Miner T."/>
            <person name="Herter B."/>
            <person name="Appelbaum E."/>
            <person name="Cordes M."/>
            <person name="Lek S."/>
            <person name="Wollam A."/>
            <person name="Pepin K.H."/>
            <person name="Palsikar V.B."/>
            <person name="Mitreva M."/>
            <person name="Wilson R.K."/>
        </authorList>
    </citation>
    <scope>NUCLEOTIDE SEQUENCE [LARGE SCALE GENOMIC DNA]</scope>
    <source>
        <strain evidence="1 2">ATCC 12856</strain>
    </source>
</reference>
<gene>
    <name evidence="1" type="ORF">HMPREF0083_05583</name>
</gene>
<name>U1WTL4_ANEAE</name>
<protein>
    <recommendedName>
        <fullName evidence="3">Coat F domain protein</fullName>
    </recommendedName>
</protein>
<evidence type="ECO:0008006" key="3">
    <source>
        <dbReference type="Google" id="ProtNLM"/>
    </source>
</evidence>
<dbReference type="PATRIC" id="fig|649747.3.peg.5015"/>
<sequence length="74" mass="8961">MRGRYKRVNQLTIRELMMMEDELRAEQITGKTLNWCASQCQDAFTRELLERMAEQHQLRIAELSQYFNRTDHVQ</sequence>